<reference evidence="1" key="2">
    <citation type="submission" date="2025-09" db="UniProtKB">
        <authorList>
            <consortium name="EnsemblPlants"/>
        </authorList>
    </citation>
    <scope>IDENTIFICATION</scope>
</reference>
<accession>A0ACD5UBP6</accession>
<protein>
    <submittedName>
        <fullName evidence="1">Uncharacterized protein</fullName>
    </submittedName>
</protein>
<evidence type="ECO:0000313" key="1">
    <source>
        <dbReference type="EnsemblPlants" id="AVESA.00010b.r2.2AG0222600.1.CDS"/>
    </source>
</evidence>
<evidence type="ECO:0000313" key="2">
    <source>
        <dbReference type="Proteomes" id="UP001732700"/>
    </source>
</evidence>
<proteinExistence type="predicted"/>
<name>A0ACD5UBP6_AVESA</name>
<sequence length="289" mass="32924">MAADWSEENTRIIVELFVKQVRMGNRPNTHLTPSAYEEVHNEFKMRTGLSYKQAQLKNKWDKLKNDYNMFKKLRLRETGGGWDVEKNTVKQDPEWWKKAAKDIPGCGKFRKQGLRNEEGLMVMFEDITSNGTDHWNPSSGVPPPSSAALPDVLDIDAIQDLDNENTEDQAIPSDEGASGLTQKRLGKFVHDGSKKPKTALVMQEQITRIGDIAERSQSSFESFIKNDDTTSVKSVMDAVLECGAEEGSDEHYIATDLMARRDIREIFMHMTAGARKSWLRRKYDDKYSN</sequence>
<reference evidence="1" key="1">
    <citation type="submission" date="2021-05" db="EMBL/GenBank/DDBJ databases">
        <authorList>
            <person name="Scholz U."/>
            <person name="Mascher M."/>
            <person name="Fiebig A."/>
        </authorList>
    </citation>
    <scope>NUCLEOTIDE SEQUENCE [LARGE SCALE GENOMIC DNA]</scope>
</reference>
<dbReference type="Proteomes" id="UP001732700">
    <property type="component" value="Chromosome 2A"/>
</dbReference>
<organism evidence="1 2">
    <name type="scientific">Avena sativa</name>
    <name type="common">Oat</name>
    <dbReference type="NCBI Taxonomy" id="4498"/>
    <lineage>
        <taxon>Eukaryota</taxon>
        <taxon>Viridiplantae</taxon>
        <taxon>Streptophyta</taxon>
        <taxon>Embryophyta</taxon>
        <taxon>Tracheophyta</taxon>
        <taxon>Spermatophyta</taxon>
        <taxon>Magnoliopsida</taxon>
        <taxon>Liliopsida</taxon>
        <taxon>Poales</taxon>
        <taxon>Poaceae</taxon>
        <taxon>BOP clade</taxon>
        <taxon>Pooideae</taxon>
        <taxon>Poodae</taxon>
        <taxon>Poeae</taxon>
        <taxon>Poeae Chloroplast Group 1 (Aveneae type)</taxon>
        <taxon>Aveninae</taxon>
        <taxon>Avena</taxon>
    </lineage>
</organism>
<keyword evidence="2" id="KW-1185">Reference proteome</keyword>
<dbReference type="EnsemblPlants" id="AVESA.00010b.r2.2AG0222600.1">
    <property type="protein sequence ID" value="AVESA.00010b.r2.2AG0222600.1.CDS"/>
    <property type="gene ID" value="AVESA.00010b.r2.2AG0222600"/>
</dbReference>